<dbReference type="SUPFAM" id="SSF88659">
    <property type="entry name" value="Sigma3 and sigma4 domains of RNA polymerase sigma factors"/>
    <property type="match status" value="1"/>
</dbReference>
<dbReference type="InterPro" id="IPR013325">
    <property type="entry name" value="RNA_pol_sigma_r2"/>
</dbReference>
<dbReference type="InterPro" id="IPR013324">
    <property type="entry name" value="RNA_pol_sigma_r3/r4-like"/>
</dbReference>
<dbReference type="OrthoDB" id="9794508at2"/>
<dbReference type="SUPFAM" id="SSF88946">
    <property type="entry name" value="Sigma2 domain of RNA polymerase sigma factors"/>
    <property type="match status" value="1"/>
</dbReference>
<dbReference type="Proteomes" id="UP000276770">
    <property type="component" value="Unassembled WGS sequence"/>
</dbReference>
<dbReference type="GO" id="GO:0003677">
    <property type="term" value="F:DNA binding"/>
    <property type="evidence" value="ECO:0007669"/>
    <property type="project" value="UniProtKB-KW"/>
</dbReference>
<dbReference type="Pfam" id="PF04542">
    <property type="entry name" value="Sigma70_r2"/>
    <property type="match status" value="1"/>
</dbReference>
<protein>
    <recommendedName>
        <fullName evidence="6">RNA polymerase sigma factor</fullName>
    </recommendedName>
</protein>
<evidence type="ECO:0000313" key="10">
    <source>
        <dbReference type="Proteomes" id="UP000276770"/>
    </source>
</evidence>
<comment type="caution">
    <text evidence="9">The sequence shown here is derived from an EMBL/GenBank/DDBJ whole genome shotgun (WGS) entry which is preliminary data.</text>
</comment>
<feature type="domain" description="RNA polymerase sigma factor 70 region 4 type 2" evidence="8">
    <location>
        <begin position="111"/>
        <end position="163"/>
    </location>
</feature>
<comment type="similarity">
    <text evidence="1 6">Belongs to the sigma-70 factor family. ECF subfamily.</text>
</comment>
<dbReference type="Gene3D" id="1.10.10.10">
    <property type="entry name" value="Winged helix-like DNA-binding domain superfamily/Winged helix DNA-binding domain"/>
    <property type="match status" value="1"/>
</dbReference>
<dbReference type="CDD" id="cd06171">
    <property type="entry name" value="Sigma70_r4"/>
    <property type="match status" value="1"/>
</dbReference>
<evidence type="ECO:0000259" key="7">
    <source>
        <dbReference type="Pfam" id="PF04542"/>
    </source>
</evidence>
<dbReference type="InterPro" id="IPR039425">
    <property type="entry name" value="RNA_pol_sigma-70-like"/>
</dbReference>
<evidence type="ECO:0000256" key="2">
    <source>
        <dbReference type="ARBA" id="ARBA00023015"/>
    </source>
</evidence>
<dbReference type="InterPro" id="IPR000838">
    <property type="entry name" value="RNA_pol_sigma70_ECF_CS"/>
</dbReference>
<keyword evidence="5 6" id="KW-0804">Transcription</keyword>
<dbReference type="Pfam" id="PF08281">
    <property type="entry name" value="Sigma70_r4_2"/>
    <property type="match status" value="1"/>
</dbReference>
<dbReference type="EMBL" id="RCVZ01000004">
    <property type="protein sequence ID" value="RLQ96345.1"/>
    <property type="molecule type" value="Genomic_DNA"/>
</dbReference>
<evidence type="ECO:0000256" key="1">
    <source>
        <dbReference type="ARBA" id="ARBA00010641"/>
    </source>
</evidence>
<evidence type="ECO:0000256" key="3">
    <source>
        <dbReference type="ARBA" id="ARBA00023082"/>
    </source>
</evidence>
<reference evidence="9 10" key="1">
    <citation type="submission" date="2018-10" db="EMBL/GenBank/DDBJ databases">
        <title>Falsibacillus sp. genome draft.</title>
        <authorList>
            <person name="Shi S."/>
        </authorList>
    </citation>
    <scope>NUCLEOTIDE SEQUENCE [LARGE SCALE GENOMIC DNA]</scope>
    <source>
        <strain evidence="9 10">GY 10110</strain>
    </source>
</reference>
<accession>A0A3L7K177</accession>
<gene>
    <name evidence="9" type="ORF">D9X91_08040</name>
</gene>
<dbReference type="InterPro" id="IPR036388">
    <property type="entry name" value="WH-like_DNA-bd_sf"/>
</dbReference>
<dbReference type="GO" id="GO:0006950">
    <property type="term" value="P:response to stress"/>
    <property type="evidence" value="ECO:0007669"/>
    <property type="project" value="UniProtKB-ARBA"/>
</dbReference>
<keyword evidence="3 6" id="KW-0731">Sigma factor</keyword>
<feature type="domain" description="RNA polymerase sigma-70 region 2" evidence="7">
    <location>
        <begin position="14"/>
        <end position="77"/>
    </location>
</feature>
<dbReference type="NCBIfam" id="TIGR02937">
    <property type="entry name" value="sigma70-ECF"/>
    <property type="match status" value="1"/>
</dbReference>
<dbReference type="InterPro" id="IPR014284">
    <property type="entry name" value="RNA_pol_sigma-70_dom"/>
</dbReference>
<evidence type="ECO:0000256" key="5">
    <source>
        <dbReference type="ARBA" id="ARBA00023163"/>
    </source>
</evidence>
<dbReference type="Gene3D" id="1.10.1740.10">
    <property type="match status" value="1"/>
</dbReference>
<dbReference type="PANTHER" id="PTHR43133:SF60">
    <property type="entry name" value="RNA POLYMERASE SIGMA FACTOR SIGV"/>
    <property type="match status" value="1"/>
</dbReference>
<keyword evidence="4 6" id="KW-0238">DNA-binding</keyword>
<dbReference type="GO" id="GO:0016987">
    <property type="term" value="F:sigma factor activity"/>
    <property type="evidence" value="ECO:0007669"/>
    <property type="project" value="UniProtKB-KW"/>
</dbReference>
<name>A0A3L7K177_9BACI</name>
<dbReference type="PROSITE" id="PS01063">
    <property type="entry name" value="SIGMA70_ECF"/>
    <property type="match status" value="1"/>
</dbReference>
<evidence type="ECO:0000313" key="9">
    <source>
        <dbReference type="EMBL" id="RLQ96345.1"/>
    </source>
</evidence>
<dbReference type="AlphaFoldDB" id="A0A3L7K177"/>
<keyword evidence="2 6" id="KW-0805">Transcription regulation</keyword>
<dbReference type="InterPro" id="IPR007627">
    <property type="entry name" value="RNA_pol_sigma70_r2"/>
</dbReference>
<evidence type="ECO:0000256" key="6">
    <source>
        <dbReference type="RuleBase" id="RU000716"/>
    </source>
</evidence>
<organism evidence="9 10">
    <name type="scientific">Falsibacillus albus</name>
    <dbReference type="NCBI Taxonomy" id="2478915"/>
    <lineage>
        <taxon>Bacteria</taxon>
        <taxon>Bacillati</taxon>
        <taxon>Bacillota</taxon>
        <taxon>Bacilli</taxon>
        <taxon>Bacillales</taxon>
        <taxon>Bacillaceae</taxon>
        <taxon>Falsibacillus</taxon>
    </lineage>
</organism>
<dbReference type="GO" id="GO:0006352">
    <property type="term" value="P:DNA-templated transcription initiation"/>
    <property type="evidence" value="ECO:0007669"/>
    <property type="project" value="InterPro"/>
</dbReference>
<keyword evidence="10" id="KW-1185">Reference proteome</keyword>
<dbReference type="PANTHER" id="PTHR43133">
    <property type="entry name" value="RNA POLYMERASE ECF-TYPE SIGMA FACTO"/>
    <property type="match status" value="1"/>
</dbReference>
<proteinExistence type="inferred from homology"/>
<evidence type="ECO:0000256" key="4">
    <source>
        <dbReference type="ARBA" id="ARBA00023125"/>
    </source>
</evidence>
<sequence length="176" mass="20786">MAGMKPDDAIEILMNMYGEELKRLMFSYTKNWAQTEDLIQEVFLAIYQKLDTFEGRSKLKSWIYSIAINKCKDYLRSWHFRKLQLTDQFFSFGDEGGAVPEEELILKDESRQLIKFVLQLPIKYREVIILFYYKDLSTDEISQLLEISLSTVKTRLHRGREKLKKMHSLRGGMLNG</sequence>
<evidence type="ECO:0000259" key="8">
    <source>
        <dbReference type="Pfam" id="PF08281"/>
    </source>
</evidence>
<dbReference type="InterPro" id="IPR013249">
    <property type="entry name" value="RNA_pol_sigma70_r4_t2"/>
</dbReference>